<gene>
    <name evidence="6" type="ORF">DOK79_001143</name>
</gene>
<dbReference type="Proteomes" id="UP000664360">
    <property type="component" value="Chromosome"/>
</dbReference>
<dbReference type="Gene3D" id="2.70.70.10">
    <property type="entry name" value="Glucose Permease (Domain IIA)"/>
    <property type="match status" value="1"/>
</dbReference>
<feature type="domain" description="Peptidase C51" evidence="4">
    <location>
        <begin position="927"/>
        <end position="1009"/>
    </location>
</feature>
<dbReference type="InterPro" id="IPR047194">
    <property type="entry name" value="CwlT-like_lysozyme"/>
</dbReference>
<keyword evidence="3" id="KW-0472">Membrane</keyword>
<dbReference type="RefSeq" id="WP_339093087.1">
    <property type="nucleotide sequence ID" value="NZ_CP147250.1"/>
</dbReference>
<proteinExistence type="predicted"/>
<comment type="subcellular location">
    <subcellularLocation>
        <location evidence="1">Cell surface</location>
    </subcellularLocation>
</comment>
<feature type="compositionally biased region" description="Polar residues" evidence="2">
    <location>
        <begin position="12"/>
        <end position="21"/>
    </location>
</feature>
<evidence type="ECO:0000256" key="3">
    <source>
        <dbReference type="SAM" id="Phobius"/>
    </source>
</evidence>
<protein>
    <recommendedName>
        <fullName evidence="8">Transglycosylase</fullName>
    </recommendedName>
</protein>
<evidence type="ECO:0000259" key="4">
    <source>
        <dbReference type="Pfam" id="PF05257"/>
    </source>
</evidence>
<feature type="compositionally biased region" description="Basic residues" evidence="2">
    <location>
        <begin position="158"/>
        <end position="172"/>
    </location>
</feature>
<name>A0ABZ2SV32_9ENTE</name>
<feature type="region of interest" description="Disordered" evidence="2">
    <location>
        <begin position="1"/>
        <end position="238"/>
    </location>
</feature>
<dbReference type="Gene3D" id="1.10.530.10">
    <property type="match status" value="1"/>
</dbReference>
<dbReference type="InterPro" id="IPR011055">
    <property type="entry name" value="Dup_hybrid_motif"/>
</dbReference>
<dbReference type="CDD" id="cd16891">
    <property type="entry name" value="CwlT-like"/>
    <property type="match status" value="1"/>
</dbReference>
<keyword evidence="7" id="KW-1185">Reference proteome</keyword>
<evidence type="ECO:0008006" key="8">
    <source>
        <dbReference type="Google" id="ProtNLM"/>
    </source>
</evidence>
<evidence type="ECO:0000256" key="1">
    <source>
        <dbReference type="ARBA" id="ARBA00004241"/>
    </source>
</evidence>
<feature type="transmembrane region" description="Helical" evidence="3">
    <location>
        <begin position="280"/>
        <end position="299"/>
    </location>
</feature>
<dbReference type="SUPFAM" id="SSF53955">
    <property type="entry name" value="Lysozyme-like"/>
    <property type="match status" value="1"/>
</dbReference>
<evidence type="ECO:0000256" key="2">
    <source>
        <dbReference type="SAM" id="MobiDB-lite"/>
    </source>
</evidence>
<keyword evidence="3" id="KW-0812">Transmembrane</keyword>
<evidence type="ECO:0000259" key="5">
    <source>
        <dbReference type="Pfam" id="PF13702"/>
    </source>
</evidence>
<feature type="compositionally biased region" description="Basic and acidic residues" evidence="2">
    <location>
        <begin position="173"/>
        <end position="192"/>
    </location>
</feature>
<feature type="compositionally biased region" description="Basic and acidic residues" evidence="2">
    <location>
        <begin position="209"/>
        <end position="221"/>
    </location>
</feature>
<organism evidence="6 7">
    <name type="scientific">Candidatus Enterococcus mangumiae</name>
    <dbReference type="NCBI Taxonomy" id="2230878"/>
    <lineage>
        <taxon>Bacteria</taxon>
        <taxon>Bacillati</taxon>
        <taxon>Bacillota</taxon>
        <taxon>Bacilli</taxon>
        <taxon>Lactobacillales</taxon>
        <taxon>Enterococcaceae</taxon>
        <taxon>Enterococcus</taxon>
    </lineage>
</organism>
<accession>A0ABZ2SV32</accession>
<dbReference type="InterPro" id="IPR023346">
    <property type="entry name" value="Lysozyme-like_dom_sf"/>
</dbReference>
<feature type="transmembrane region" description="Helical" evidence="3">
    <location>
        <begin position="305"/>
        <end position="331"/>
    </location>
</feature>
<dbReference type="Pfam" id="PF13702">
    <property type="entry name" value="Lysozyme_like"/>
    <property type="match status" value="1"/>
</dbReference>
<feature type="domain" description="CwlT-like lysozyme" evidence="5">
    <location>
        <begin position="733"/>
        <end position="888"/>
    </location>
</feature>
<feature type="compositionally biased region" description="Basic residues" evidence="2">
    <location>
        <begin position="34"/>
        <end position="51"/>
    </location>
</feature>
<keyword evidence="3" id="KW-1133">Transmembrane helix</keyword>
<sequence>MADPKILGKNRAGQNATTSSSKNRKMVVHGSKISSKRYKSISSARKRKFMKLMKGNNLRIKKKSQQASFQSKQRKKDKNDKNDLEQEFSNNIDENTPVNSQSANRRKRVQESRRDQLKQQQHESMLPPAKVNTTSVPAPVTNNNEEQNKEKKNTQVRFNKKKRHEKIRKKQKKDSEYKGYDSKVNLEKKQSQQEKVNSTTSKIRHKNDKKALHLSKNEQLEKKKRNTKRKEGKKKVAGKRNMRAKLDNMLKNQISPKNPFKNKIKDLIIDKIGRDEEGNLNLVGIIITMLIILQLPILLKLIVVILIVAVIISIIAIFLSFWTTILSLFVVKTESMMITEAYHYVTWLDTYKNREVYQTYNRLVDNPEHDEVYFEVNGIQSDPEQFMYVSNGDNYIYYLNAKFEDYDIDNIAIATYRRRVAEKTGVWIPWSFRYRTYAVFQDAPHPITPEPIKVYRVRDEIHALHDMVYNYTTVIEKDKEVETVVVTVDKETGEEHTEVRRERKDVATVKINVQTIGEMFDSNPEVEVFSHGIISSNTESYGRVIAFDEDEIDKYYPIMEKDRFEDKIFMANPFGKMNYATVVDNFGYRRRNPDSGHFEIALDAEPGTPVYATTFETVQSIDYTYQAGHTDGSAAVTTALETYTGLYYAYYVNIDPVVRRGRRLEAGDLIGYTRNQFDGNLLVAMKEYRFWHRDPDIYPAIYIDKLVFGNDTNLAYMRNGGGLRGNLINPPASVTKWQNRVEEQTRKHRIEVYTNAILSMIWVESGGNETIQPDIMNAQLALGSPDRITTPEESIEKGVEYFAHLIKKAQTNNLNGLAAVQAYNFGEEYLDDLIRRNAPYSFEDARLYAQMKSNNQTIPFNHIVAQGLGYNWRYVFGNMFYTAMVTRNIMADTGRLAELARRELGNPNGEKYWSWAGFTHRVEWSSVFVSWVANEAGYLEQGRVPNTSSVLDMKEWFEENDKFKAHDEGYVPQSGDLVFFDWAGGRTGKDHVGIVEYSGGNIIQVIEGNSDNLVRRRTYAIGSNVISGYGLP</sequence>
<dbReference type="InterPro" id="IPR007921">
    <property type="entry name" value="CHAP_dom"/>
</dbReference>
<dbReference type="SUPFAM" id="SSF51261">
    <property type="entry name" value="Duplicated hybrid motif"/>
    <property type="match status" value="1"/>
</dbReference>
<feature type="compositionally biased region" description="Basic residues" evidence="2">
    <location>
        <begin position="222"/>
        <end position="238"/>
    </location>
</feature>
<dbReference type="EMBL" id="CP147250">
    <property type="protein sequence ID" value="WYJ79603.1"/>
    <property type="molecule type" value="Genomic_DNA"/>
</dbReference>
<feature type="compositionally biased region" description="Polar residues" evidence="2">
    <location>
        <begin position="87"/>
        <end position="103"/>
    </location>
</feature>
<evidence type="ECO:0000313" key="6">
    <source>
        <dbReference type="EMBL" id="WYJ79603.1"/>
    </source>
</evidence>
<dbReference type="InterPro" id="IPR038765">
    <property type="entry name" value="Papain-like_cys_pep_sf"/>
</dbReference>
<evidence type="ECO:0000313" key="7">
    <source>
        <dbReference type="Proteomes" id="UP000664360"/>
    </source>
</evidence>
<reference evidence="6 7" key="1">
    <citation type="submission" date="2024-03" db="EMBL/GenBank/DDBJ databases">
        <title>The Genome Sequence of Enterococcus sp. DIV1094.</title>
        <authorList>
            <consortium name="The Broad Institute Genomics Platform"/>
            <consortium name="The Broad Institute Microbial Omics Core"/>
            <consortium name="The Broad Institute Genomic Center for Infectious Diseases"/>
            <person name="Earl A."/>
            <person name="Manson A."/>
            <person name="Gilmore M."/>
            <person name="Schwartman J."/>
            <person name="Shea T."/>
            <person name="Abouelleil A."/>
            <person name="Cao P."/>
            <person name="Chapman S."/>
            <person name="Cusick C."/>
            <person name="Young S."/>
            <person name="Neafsey D."/>
            <person name="Nusbaum C."/>
            <person name="Birren B."/>
        </authorList>
    </citation>
    <scope>NUCLEOTIDE SEQUENCE [LARGE SCALE GENOMIC DNA]</scope>
    <source>
        <strain evidence="6 7">DIV1094</strain>
    </source>
</reference>
<dbReference type="SUPFAM" id="SSF54001">
    <property type="entry name" value="Cysteine proteinases"/>
    <property type="match status" value="1"/>
</dbReference>
<dbReference type="Pfam" id="PF05257">
    <property type="entry name" value="CHAP"/>
    <property type="match status" value="1"/>
</dbReference>
<feature type="compositionally biased region" description="Basic and acidic residues" evidence="2">
    <location>
        <begin position="109"/>
        <end position="121"/>
    </location>
</feature>